<dbReference type="EMBL" id="BPLR01006044">
    <property type="protein sequence ID" value="GIY07056.1"/>
    <property type="molecule type" value="Genomic_DNA"/>
</dbReference>
<evidence type="ECO:0000313" key="1">
    <source>
        <dbReference type="EMBL" id="GIY07056.1"/>
    </source>
</evidence>
<evidence type="ECO:0000313" key="2">
    <source>
        <dbReference type="Proteomes" id="UP001054945"/>
    </source>
</evidence>
<protein>
    <submittedName>
        <fullName evidence="1">Uncharacterized protein</fullName>
    </submittedName>
</protein>
<dbReference type="Proteomes" id="UP001054945">
    <property type="component" value="Unassembled WGS sequence"/>
</dbReference>
<organism evidence="1 2">
    <name type="scientific">Caerostris extrusa</name>
    <name type="common">Bark spider</name>
    <name type="synonym">Caerostris bankana</name>
    <dbReference type="NCBI Taxonomy" id="172846"/>
    <lineage>
        <taxon>Eukaryota</taxon>
        <taxon>Metazoa</taxon>
        <taxon>Ecdysozoa</taxon>
        <taxon>Arthropoda</taxon>
        <taxon>Chelicerata</taxon>
        <taxon>Arachnida</taxon>
        <taxon>Araneae</taxon>
        <taxon>Araneomorphae</taxon>
        <taxon>Entelegynae</taxon>
        <taxon>Araneoidea</taxon>
        <taxon>Araneidae</taxon>
        <taxon>Caerostris</taxon>
    </lineage>
</organism>
<name>A0AAV4QFC8_CAEEX</name>
<gene>
    <name evidence="1" type="ORF">CEXT_18081</name>
</gene>
<keyword evidence="2" id="KW-1185">Reference proteome</keyword>
<comment type="caution">
    <text evidence="1">The sequence shown here is derived from an EMBL/GenBank/DDBJ whole genome shotgun (WGS) entry which is preliminary data.</text>
</comment>
<proteinExistence type="predicted"/>
<sequence>MQIEKVFNGFHHQQTLSQLNRSLIRLIPDQNGSRRHSAVVKAPISEIWRDTPEAEPLVPSADMKGCRFRSFQWAVKKGRVLRTTNKNFKTSISLKAMEAMDRRVLVNNASFEVLKHRKEAFPVSSLKMKIPNMQIEKPANTLAIESFLSFVSSLIERDREDIRPLKAPISEIWRDTPEAEPLVPSADLKGCRCRSFQWAAKKKAEICGRLIRILKLQSL</sequence>
<dbReference type="AlphaFoldDB" id="A0AAV4QFC8"/>
<accession>A0AAV4QFC8</accession>
<reference evidence="1 2" key="1">
    <citation type="submission" date="2021-06" db="EMBL/GenBank/DDBJ databases">
        <title>Caerostris extrusa draft genome.</title>
        <authorList>
            <person name="Kono N."/>
            <person name="Arakawa K."/>
        </authorList>
    </citation>
    <scope>NUCLEOTIDE SEQUENCE [LARGE SCALE GENOMIC DNA]</scope>
</reference>